<reference evidence="1" key="1">
    <citation type="submission" date="2023-03" db="EMBL/GenBank/DDBJ databases">
        <title>Complete genome of Cladonia borealis.</title>
        <authorList>
            <person name="Park H."/>
        </authorList>
    </citation>
    <scope>NUCLEOTIDE SEQUENCE</scope>
    <source>
        <strain evidence="1">ANT050790</strain>
    </source>
</reference>
<evidence type="ECO:0000313" key="2">
    <source>
        <dbReference type="Proteomes" id="UP001166286"/>
    </source>
</evidence>
<comment type="caution">
    <text evidence="1">The sequence shown here is derived from an EMBL/GenBank/DDBJ whole genome shotgun (WGS) entry which is preliminary data.</text>
</comment>
<dbReference type="Proteomes" id="UP001166286">
    <property type="component" value="Unassembled WGS sequence"/>
</dbReference>
<protein>
    <submittedName>
        <fullName evidence="1">Uncharacterized protein</fullName>
    </submittedName>
</protein>
<proteinExistence type="predicted"/>
<gene>
    <name evidence="1" type="ORF">JMJ35_004268</name>
</gene>
<organism evidence="1 2">
    <name type="scientific">Cladonia borealis</name>
    <dbReference type="NCBI Taxonomy" id="184061"/>
    <lineage>
        <taxon>Eukaryota</taxon>
        <taxon>Fungi</taxon>
        <taxon>Dikarya</taxon>
        <taxon>Ascomycota</taxon>
        <taxon>Pezizomycotina</taxon>
        <taxon>Lecanoromycetes</taxon>
        <taxon>OSLEUM clade</taxon>
        <taxon>Lecanoromycetidae</taxon>
        <taxon>Lecanorales</taxon>
        <taxon>Lecanorineae</taxon>
        <taxon>Cladoniaceae</taxon>
        <taxon>Cladonia</taxon>
    </lineage>
</organism>
<dbReference type="AlphaFoldDB" id="A0AA39V2G5"/>
<sequence>MQTPGSGQTEFRAKQSTTVLPDEVEILNVVNKFLGCISKKDPATMLSLVLPAGSATLIRHGAPVHLTLEAVVQRIPFVSPVHMNEQIYDSSVHVDGELGVAWTPYVFYEDGKWDHTRTNIFSMWKTKERGWVITGVADISREVYEGPFDALGMAKMLEKAQGKGARGENELRAAGLENLNCRYIL</sequence>
<dbReference type="EMBL" id="JAFEKC020000008">
    <property type="protein sequence ID" value="KAK0513282.1"/>
    <property type="molecule type" value="Genomic_DNA"/>
</dbReference>
<keyword evidence="2" id="KW-1185">Reference proteome</keyword>
<evidence type="ECO:0000313" key="1">
    <source>
        <dbReference type="EMBL" id="KAK0513282.1"/>
    </source>
</evidence>
<dbReference type="InterPro" id="IPR032710">
    <property type="entry name" value="NTF2-like_dom_sf"/>
</dbReference>
<name>A0AA39V2G5_9LECA</name>
<accession>A0AA39V2G5</accession>
<dbReference type="SUPFAM" id="SSF54427">
    <property type="entry name" value="NTF2-like"/>
    <property type="match status" value="1"/>
</dbReference>
<dbReference type="Gene3D" id="3.10.450.50">
    <property type="match status" value="1"/>
</dbReference>